<dbReference type="EMBL" id="BAABGZ010000023">
    <property type="protein sequence ID" value="GAA4357317.1"/>
    <property type="molecule type" value="Genomic_DNA"/>
</dbReference>
<comment type="caution">
    <text evidence="2">The sequence shown here is derived from an EMBL/GenBank/DDBJ whole genome shotgun (WGS) entry which is preliminary data.</text>
</comment>
<evidence type="ECO:0000313" key="3">
    <source>
        <dbReference type="Proteomes" id="UP001501153"/>
    </source>
</evidence>
<accession>A0ABP8IEN1</accession>
<organism evidence="2 3">
    <name type="scientific">Hymenobacter saemangeumensis</name>
    <dbReference type="NCBI Taxonomy" id="1084522"/>
    <lineage>
        <taxon>Bacteria</taxon>
        <taxon>Pseudomonadati</taxon>
        <taxon>Bacteroidota</taxon>
        <taxon>Cytophagia</taxon>
        <taxon>Cytophagales</taxon>
        <taxon>Hymenobacteraceae</taxon>
        <taxon>Hymenobacter</taxon>
    </lineage>
</organism>
<dbReference type="RefSeq" id="WP_345236087.1">
    <property type="nucleotide sequence ID" value="NZ_BAABGZ010000023.1"/>
</dbReference>
<feature type="transmembrane region" description="Helical" evidence="1">
    <location>
        <begin position="12"/>
        <end position="29"/>
    </location>
</feature>
<name>A0ABP8IEN1_9BACT</name>
<proteinExistence type="predicted"/>
<keyword evidence="1" id="KW-0472">Membrane</keyword>
<protein>
    <submittedName>
        <fullName evidence="2">Uncharacterized protein</fullName>
    </submittedName>
</protein>
<feature type="transmembrane region" description="Helical" evidence="1">
    <location>
        <begin position="76"/>
        <end position="95"/>
    </location>
</feature>
<evidence type="ECO:0000313" key="2">
    <source>
        <dbReference type="EMBL" id="GAA4357317.1"/>
    </source>
</evidence>
<evidence type="ECO:0000256" key="1">
    <source>
        <dbReference type="SAM" id="Phobius"/>
    </source>
</evidence>
<keyword evidence="1" id="KW-1133">Transmembrane helix</keyword>
<feature type="transmembrane region" description="Helical" evidence="1">
    <location>
        <begin position="35"/>
        <end position="55"/>
    </location>
</feature>
<sequence>MASLASTLGRQWLLSLLLGSALYAAYHGVVHFSDWCYLGVSTAVAGGISLLMVPLNGLLLHRLSRHGTQWPAAGRWAGLLGGTATIFALANVPVLPLHTMLGPGSTLPWGIAALSVAAAMRWRLMQNPEQPTAPGPPFP</sequence>
<feature type="transmembrane region" description="Helical" evidence="1">
    <location>
        <begin position="107"/>
        <end position="124"/>
    </location>
</feature>
<keyword evidence="1" id="KW-0812">Transmembrane</keyword>
<keyword evidence="3" id="KW-1185">Reference proteome</keyword>
<gene>
    <name evidence="2" type="ORF">GCM10023185_21930</name>
</gene>
<dbReference type="Proteomes" id="UP001501153">
    <property type="component" value="Unassembled WGS sequence"/>
</dbReference>
<reference evidence="3" key="1">
    <citation type="journal article" date="2019" name="Int. J. Syst. Evol. Microbiol.">
        <title>The Global Catalogue of Microorganisms (GCM) 10K type strain sequencing project: providing services to taxonomists for standard genome sequencing and annotation.</title>
        <authorList>
            <consortium name="The Broad Institute Genomics Platform"/>
            <consortium name="The Broad Institute Genome Sequencing Center for Infectious Disease"/>
            <person name="Wu L."/>
            <person name="Ma J."/>
        </authorList>
    </citation>
    <scope>NUCLEOTIDE SEQUENCE [LARGE SCALE GENOMIC DNA]</scope>
    <source>
        <strain evidence="3">JCM 17923</strain>
    </source>
</reference>